<feature type="non-terminal residue" evidence="1">
    <location>
        <position position="271"/>
    </location>
</feature>
<keyword evidence="2" id="KW-1185">Reference proteome</keyword>
<accession>A0ACA9NHJ8</accession>
<evidence type="ECO:0000313" key="1">
    <source>
        <dbReference type="EMBL" id="CAG8657845.1"/>
    </source>
</evidence>
<gene>
    <name evidence="1" type="ORF">SPELUC_LOCUS9157</name>
</gene>
<dbReference type="Proteomes" id="UP000789366">
    <property type="component" value="Unassembled WGS sequence"/>
</dbReference>
<proteinExistence type="predicted"/>
<dbReference type="EMBL" id="CAJVPW010014952">
    <property type="protein sequence ID" value="CAG8657845.1"/>
    <property type="molecule type" value="Genomic_DNA"/>
</dbReference>
<sequence>MNNINIFNKYDIENKLKDFKEGQDYSISPTDEPNIKTYNFHNDKLRSVFRNDRVPVRITRETYDGKDYKYRGHFEEGKDYKNNLELKKNGPVFDNGEIAMHQKYLTEFQEKKHFYEMRLIEERDHPKSCCEKHLQEYLKSAKNANGSDYSGLQQENHDLRQQLAEVKKQLAEVLEELRKLKNNSSGSDSEKLEQQIIQNERLIKSSESVSVDEIKSEINKSQALMNKVNTTVSQNKDDKGPLPYVIGGSVLVGVAGIIGYLVVKSKSRYFA</sequence>
<reference evidence="1" key="1">
    <citation type="submission" date="2021-06" db="EMBL/GenBank/DDBJ databases">
        <authorList>
            <person name="Kallberg Y."/>
            <person name="Tangrot J."/>
            <person name="Rosling A."/>
        </authorList>
    </citation>
    <scope>NUCLEOTIDE SEQUENCE</scope>
    <source>
        <strain evidence="1">28 12/20/2015</strain>
    </source>
</reference>
<protein>
    <submittedName>
        <fullName evidence="1">15962_t:CDS:1</fullName>
    </submittedName>
</protein>
<evidence type="ECO:0000313" key="2">
    <source>
        <dbReference type="Proteomes" id="UP000789366"/>
    </source>
</evidence>
<organism evidence="1 2">
    <name type="scientific">Cetraspora pellucida</name>
    <dbReference type="NCBI Taxonomy" id="1433469"/>
    <lineage>
        <taxon>Eukaryota</taxon>
        <taxon>Fungi</taxon>
        <taxon>Fungi incertae sedis</taxon>
        <taxon>Mucoromycota</taxon>
        <taxon>Glomeromycotina</taxon>
        <taxon>Glomeromycetes</taxon>
        <taxon>Diversisporales</taxon>
        <taxon>Gigasporaceae</taxon>
        <taxon>Cetraspora</taxon>
    </lineage>
</organism>
<name>A0ACA9NHJ8_9GLOM</name>
<comment type="caution">
    <text evidence="1">The sequence shown here is derived from an EMBL/GenBank/DDBJ whole genome shotgun (WGS) entry which is preliminary data.</text>
</comment>